<gene>
    <name evidence="1" type="ORF">MNBD_GAMMA10-3085</name>
</gene>
<dbReference type="EMBL" id="UOFJ01000125">
    <property type="protein sequence ID" value="VAW64234.1"/>
    <property type="molecule type" value="Genomic_DNA"/>
</dbReference>
<evidence type="ECO:0008006" key="2">
    <source>
        <dbReference type="Google" id="ProtNLM"/>
    </source>
</evidence>
<dbReference type="AlphaFoldDB" id="A0A3B0Y6P4"/>
<protein>
    <recommendedName>
        <fullName evidence="2">PilZ domain-containing protein</fullName>
    </recommendedName>
</protein>
<accession>A0A3B0Y6P4</accession>
<sequence>MNKIAKLFLNKKTEEKFASARGTRVKVLFSSENPSLLGNTDKTTAIEMSPKSIRLEVAHPIEINSVLDISVTMDNCDRSYNLTGNIRWRLPSTQGRYQAILVLRERMDIRSDFKAWKANFEQNFEFDKVAY</sequence>
<evidence type="ECO:0000313" key="1">
    <source>
        <dbReference type="EMBL" id="VAW64234.1"/>
    </source>
</evidence>
<reference evidence="1" key="1">
    <citation type="submission" date="2018-06" db="EMBL/GenBank/DDBJ databases">
        <authorList>
            <person name="Zhirakovskaya E."/>
        </authorList>
    </citation>
    <scope>NUCLEOTIDE SEQUENCE</scope>
</reference>
<organism evidence="1">
    <name type="scientific">hydrothermal vent metagenome</name>
    <dbReference type="NCBI Taxonomy" id="652676"/>
    <lineage>
        <taxon>unclassified sequences</taxon>
        <taxon>metagenomes</taxon>
        <taxon>ecological metagenomes</taxon>
    </lineage>
</organism>
<proteinExistence type="predicted"/>
<name>A0A3B0Y6P4_9ZZZZ</name>